<dbReference type="InterPro" id="IPR000911">
    <property type="entry name" value="Ribosomal_uL11"/>
</dbReference>
<proteinExistence type="inferred from homology"/>
<evidence type="ECO:0000256" key="4">
    <source>
        <dbReference type="ARBA" id="ARBA00022884"/>
    </source>
</evidence>
<dbReference type="InterPro" id="IPR006519">
    <property type="entry name" value="Ribosomal_uL11_bac-typ"/>
</dbReference>
<evidence type="ECO:0000256" key="5">
    <source>
        <dbReference type="ARBA" id="ARBA00022980"/>
    </source>
</evidence>
<dbReference type="Pfam" id="PF00298">
    <property type="entry name" value="Ribosomal_L11"/>
    <property type="match status" value="1"/>
</dbReference>
<dbReference type="Proteomes" id="UP000280036">
    <property type="component" value="Unassembled WGS sequence"/>
</dbReference>
<comment type="subunit">
    <text evidence="7">Part of the ribosomal stalk of the 50S ribosomal subunit. Interacts with L10 and the large rRNA to form the base of the stalk. L10 forms an elongated spine to which L12 dimers bind in a sequential fashion forming a multimeric L10(L12)X complex.</text>
</comment>
<dbReference type="Proteomes" id="UP001058569">
    <property type="component" value="Chromosome"/>
</dbReference>
<evidence type="ECO:0000256" key="6">
    <source>
        <dbReference type="ARBA" id="ARBA00023274"/>
    </source>
</evidence>
<reference evidence="13" key="2">
    <citation type="submission" date="2022-07" db="EMBL/GenBank/DDBJ databases">
        <title>Complete genome of Mycoplasma caviae type strain G122.</title>
        <authorList>
            <person name="Spergser J."/>
        </authorList>
    </citation>
    <scope>NUCLEOTIDE SEQUENCE</scope>
    <source>
        <strain evidence="13">G122</strain>
    </source>
</reference>
<dbReference type="Gene3D" id="1.10.10.250">
    <property type="entry name" value="Ribosomal protein L11, C-terminal domain"/>
    <property type="match status" value="1"/>
</dbReference>
<dbReference type="HAMAP" id="MF_00736">
    <property type="entry name" value="Ribosomal_uL11"/>
    <property type="match status" value="1"/>
</dbReference>
<keyword evidence="16" id="KW-1185">Reference proteome</keyword>
<dbReference type="InterPro" id="IPR036769">
    <property type="entry name" value="Ribosomal_uL11_C_sf"/>
</dbReference>
<comment type="function">
    <text evidence="7 9">Forms part of the ribosomal stalk which helps the ribosome interact with GTP-bound translation factors.</text>
</comment>
<dbReference type="Pfam" id="PF03946">
    <property type="entry name" value="Ribosomal_L11_N"/>
    <property type="match status" value="1"/>
</dbReference>
<evidence type="ECO:0000313" key="14">
    <source>
        <dbReference type="EMBL" id="VDR41978.1"/>
    </source>
</evidence>
<evidence type="ECO:0000256" key="10">
    <source>
        <dbReference type="SAM" id="Coils"/>
    </source>
</evidence>
<dbReference type="GO" id="GO:0022625">
    <property type="term" value="C:cytosolic large ribosomal subunit"/>
    <property type="evidence" value="ECO:0007669"/>
    <property type="project" value="TreeGrafter"/>
</dbReference>
<evidence type="ECO:0000256" key="1">
    <source>
        <dbReference type="ARBA" id="ARBA00010537"/>
    </source>
</evidence>
<dbReference type="EMBL" id="UZVY01000001">
    <property type="protein sequence ID" value="VDR41978.1"/>
    <property type="molecule type" value="Genomic_DNA"/>
</dbReference>
<feature type="coiled-coil region" evidence="10">
    <location>
        <begin position="154"/>
        <end position="181"/>
    </location>
</feature>
<keyword evidence="6 7" id="KW-0687">Ribonucleoprotein</keyword>
<evidence type="ECO:0000256" key="3">
    <source>
        <dbReference type="ARBA" id="ARBA00022730"/>
    </source>
</evidence>
<evidence type="ECO:0000313" key="15">
    <source>
        <dbReference type="Proteomes" id="UP000280036"/>
    </source>
</evidence>
<keyword evidence="3 7" id="KW-0699">rRNA-binding</keyword>
<dbReference type="InterPro" id="IPR020783">
    <property type="entry name" value="Ribosomal_uL11_C"/>
</dbReference>
<reference evidence="14 15" key="1">
    <citation type="submission" date="2018-12" db="EMBL/GenBank/DDBJ databases">
        <authorList>
            <consortium name="Pathogen Informatics"/>
        </authorList>
    </citation>
    <scope>NUCLEOTIDE SEQUENCE [LARGE SCALE GENOMIC DNA]</scope>
    <source>
        <strain evidence="14 15">NCTC10126</strain>
    </source>
</reference>
<dbReference type="GO" id="GO:0006412">
    <property type="term" value="P:translation"/>
    <property type="evidence" value="ECO:0007669"/>
    <property type="project" value="UniProtKB-UniRule"/>
</dbReference>
<dbReference type="GO" id="GO:0070180">
    <property type="term" value="F:large ribosomal subunit rRNA binding"/>
    <property type="evidence" value="ECO:0007669"/>
    <property type="project" value="UniProtKB-UniRule"/>
</dbReference>
<dbReference type="RefSeq" id="WP_126118218.1">
    <property type="nucleotide sequence ID" value="NZ_CP101806.1"/>
</dbReference>
<dbReference type="InterPro" id="IPR020784">
    <property type="entry name" value="Ribosomal_uL11_N"/>
</dbReference>
<keyword evidence="5 7" id="KW-0689">Ribosomal protein</keyword>
<dbReference type="GO" id="GO:0003735">
    <property type="term" value="F:structural constituent of ribosome"/>
    <property type="evidence" value="ECO:0007669"/>
    <property type="project" value="InterPro"/>
</dbReference>
<accession>A0A3P8KMF6</accession>
<protein>
    <recommendedName>
        <fullName evidence="7">Large ribosomal subunit protein uL11</fullName>
    </recommendedName>
</protein>
<keyword evidence="2 7" id="KW-0488">Methylation</keyword>
<keyword evidence="10" id="KW-0175">Coiled coil</keyword>
<feature type="domain" description="Large ribosomal subunit protein uL11 C-terminal" evidence="11">
    <location>
        <begin position="71"/>
        <end position="138"/>
    </location>
</feature>
<feature type="domain" description="Large ribosomal subunit protein uL11 N-terminal" evidence="12">
    <location>
        <begin position="13"/>
        <end position="65"/>
    </location>
</feature>
<dbReference type="Gene3D" id="3.30.1550.10">
    <property type="entry name" value="Ribosomal protein L11/L12, N-terminal domain"/>
    <property type="match status" value="1"/>
</dbReference>
<evidence type="ECO:0000259" key="12">
    <source>
        <dbReference type="Pfam" id="PF03946"/>
    </source>
</evidence>
<organism evidence="14 15">
    <name type="scientific">Mycoplasmopsis caviae</name>
    <dbReference type="NCBI Taxonomy" id="55603"/>
    <lineage>
        <taxon>Bacteria</taxon>
        <taxon>Bacillati</taxon>
        <taxon>Mycoplasmatota</taxon>
        <taxon>Mycoplasmoidales</taxon>
        <taxon>Metamycoplasmataceae</taxon>
        <taxon>Mycoplasmopsis</taxon>
    </lineage>
</organism>
<keyword evidence="4 7" id="KW-0694">RNA-binding</keyword>
<dbReference type="OrthoDB" id="9802408at2"/>
<dbReference type="SUPFAM" id="SSF54747">
    <property type="entry name" value="Ribosomal L11/L12e N-terminal domain"/>
    <property type="match status" value="1"/>
</dbReference>
<dbReference type="NCBIfam" id="TIGR01632">
    <property type="entry name" value="L11_bact"/>
    <property type="match status" value="1"/>
</dbReference>
<evidence type="ECO:0000259" key="11">
    <source>
        <dbReference type="Pfam" id="PF00298"/>
    </source>
</evidence>
<sequence>MAKSKADIVRVRKLQFIAGQAKPGPALAGVGINMPDFTRAFNDATRDRGNEPVPVEITVYKDKSFEYKLFTAPASYKLKQAAKLNKGSSNSKTTIAATITKEQLREIAEYKLPDLNTKDIEAAMRTIAGTAKQMGIVIEGFENVAARKAEAAKAVKAEQAAAEKVAALDEAQNLLKETKGKAIDVKTISDEKSAAKEGEE</sequence>
<dbReference type="AlphaFoldDB" id="A0A3P8KMF6"/>
<name>A0A3P8KMF6_9BACT</name>
<comment type="PTM">
    <text evidence="7 9">One or more lysine residues are methylated.</text>
</comment>
<evidence type="ECO:0000313" key="16">
    <source>
        <dbReference type="Proteomes" id="UP001058569"/>
    </source>
</evidence>
<gene>
    <name evidence="7 14" type="primary">rplK</name>
    <name evidence="14" type="ORF">NCTC10126_00470</name>
    <name evidence="13" type="ORF">NPA07_05560</name>
</gene>
<dbReference type="PANTHER" id="PTHR11661:SF1">
    <property type="entry name" value="LARGE RIBOSOMAL SUBUNIT PROTEIN UL11M"/>
    <property type="match status" value="1"/>
</dbReference>
<dbReference type="CDD" id="cd00349">
    <property type="entry name" value="Ribosomal_L11"/>
    <property type="match status" value="1"/>
</dbReference>
<dbReference type="SUPFAM" id="SSF46906">
    <property type="entry name" value="Ribosomal protein L11, C-terminal domain"/>
    <property type="match status" value="1"/>
</dbReference>
<evidence type="ECO:0000313" key="13">
    <source>
        <dbReference type="EMBL" id="UUD35239.1"/>
    </source>
</evidence>
<dbReference type="PROSITE" id="PS00359">
    <property type="entry name" value="RIBOSOMAL_L11"/>
    <property type="match status" value="1"/>
</dbReference>
<comment type="similarity">
    <text evidence="1 7 8">Belongs to the universal ribosomal protein uL11 family.</text>
</comment>
<dbReference type="PANTHER" id="PTHR11661">
    <property type="entry name" value="60S RIBOSOMAL PROTEIN L12"/>
    <property type="match status" value="1"/>
</dbReference>
<evidence type="ECO:0000256" key="2">
    <source>
        <dbReference type="ARBA" id="ARBA00022481"/>
    </source>
</evidence>
<evidence type="ECO:0000256" key="7">
    <source>
        <dbReference type="HAMAP-Rule" id="MF_00736"/>
    </source>
</evidence>
<dbReference type="InterPro" id="IPR036796">
    <property type="entry name" value="Ribosomal_uL11_N_sf"/>
</dbReference>
<evidence type="ECO:0000256" key="8">
    <source>
        <dbReference type="RuleBase" id="RU003978"/>
    </source>
</evidence>
<dbReference type="EMBL" id="CP101806">
    <property type="protein sequence ID" value="UUD35239.1"/>
    <property type="molecule type" value="Genomic_DNA"/>
</dbReference>
<evidence type="ECO:0000256" key="9">
    <source>
        <dbReference type="RuleBase" id="RU003979"/>
    </source>
</evidence>
<dbReference type="SMART" id="SM00649">
    <property type="entry name" value="RL11"/>
    <property type="match status" value="1"/>
</dbReference>
<dbReference type="InterPro" id="IPR020785">
    <property type="entry name" value="Ribosomal_uL11_CS"/>
</dbReference>